<evidence type="ECO:0000313" key="5">
    <source>
        <dbReference type="Proteomes" id="UP000823749"/>
    </source>
</evidence>
<dbReference type="Pfam" id="PF12796">
    <property type="entry name" value="Ank_2"/>
    <property type="match status" value="1"/>
</dbReference>
<dbReference type="Gene3D" id="1.10.510.10">
    <property type="entry name" value="Transferase(Phosphotransferase) domain 1"/>
    <property type="match status" value="1"/>
</dbReference>
<evidence type="ECO:0000256" key="1">
    <source>
        <dbReference type="ARBA" id="ARBA00022737"/>
    </source>
</evidence>
<proteinExistence type="predicted"/>
<keyword evidence="2 3" id="KW-0040">ANK repeat</keyword>
<dbReference type="SMART" id="SM00248">
    <property type="entry name" value="ANK"/>
    <property type="match status" value="2"/>
</dbReference>
<dbReference type="PROSITE" id="PS50088">
    <property type="entry name" value="ANK_REPEAT"/>
    <property type="match status" value="1"/>
</dbReference>
<evidence type="ECO:0000256" key="2">
    <source>
        <dbReference type="ARBA" id="ARBA00023043"/>
    </source>
</evidence>
<organism evidence="4 5">
    <name type="scientific">Rhododendron griersonianum</name>
    <dbReference type="NCBI Taxonomy" id="479676"/>
    <lineage>
        <taxon>Eukaryota</taxon>
        <taxon>Viridiplantae</taxon>
        <taxon>Streptophyta</taxon>
        <taxon>Embryophyta</taxon>
        <taxon>Tracheophyta</taxon>
        <taxon>Spermatophyta</taxon>
        <taxon>Magnoliopsida</taxon>
        <taxon>eudicotyledons</taxon>
        <taxon>Gunneridae</taxon>
        <taxon>Pentapetalae</taxon>
        <taxon>asterids</taxon>
        <taxon>Ericales</taxon>
        <taxon>Ericaceae</taxon>
        <taxon>Ericoideae</taxon>
        <taxon>Rhodoreae</taxon>
        <taxon>Rhododendron</taxon>
    </lineage>
</organism>
<gene>
    <name evidence="4" type="ORF">RHGRI_025350</name>
</gene>
<reference evidence="4" key="1">
    <citation type="submission" date="2020-08" db="EMBL/GenBank/DDBJ databases">
        <title>Plant Genome Project.</title>
        <authorList>
            <person name="Zhang R.-G."/>
        </authorList>
    </citation>
    <scope>NUCLEOTIDE SEQUENCE</scope>
    <source>
        <strain evidence="4">WSP0</strain>
        <tissue evidence="4">Leaf</tissue>
    </source>
</reference>
<name>A0AAV6IPE1_9ERIC</name>
<dbReference type="PANTHER" id="PTHR24186:SF8">
    <property type="entry name" value="ANKYRIN REPEAT FAMILY PROTEIN"/>
    <property type="match status" value="1"/>
</dbReference>
<dbReference type="GO" id="GO:0005886">
    <property type="term" value="C:plasma membrane"/>
    <property type="evidence" value="ECO:0007669"/>
    <property type="project" value="TreeGrafter"/>
</dbReference>
<dbReference type="EMBL" id="JACTNZ010000009">
    <property type="protein sequence ID" value="KAG5530377.1"/>
    <property type="molecule type" value="Genomic_DNA"/>
</dbReference>
<dbReference type="PANTHER" id="PTHR24186">
    <property type="entry name" value="PROTEIN PHOSPHATASE 1 REGULATORY SUBUNIT"/>
    <property type="match status" value="1"/>
</dbReference>
<sequence length="149" mass="16769">MEKQNSFRGANMEKQVRDILQRFDADVVKELISKQNQEGETALYVAAENGHAHVVSELLKHLDLQTASIAAKNGLDAFHIASKQGHIAIGLAIVYMANGSLYDWLYPMEVGYKRPTLNWPLRYVITVGIARGLAWLHHNCNYRVTHGNI</sequence>
<dbReference type="SUPFAM" id="SSF48403">
    <property type="entry name" value="Ankyrin repeat"/>
    <property type="match status" value="1"/>
</dbReference>
<dbReference type="SUPFAM" id="SSF56112">
    <property type="entry name" value="Protein kinase-like (PK-like)"/>
    <property type="match status" value="1"/>
</dbReference>
<dbReference type="AlphaFoldDB" id="A0AAV6IPE1"/>
<dbReference type="Proteomes" id="UP000823749">
    <property type="component" value="Chromosome 9"/>
</dbReference>
<accession>A0AAV6IPE1</accession>
<dbReference type="InterPro" id="IPR011009">
    <property type="entry name" value="Kinase-like_dom_sf"/>
</dbReference>
<protein>
    <submittedName>
        <fullName evidence="4">Uncharacterized protein</fullName>
    </submittedName>
</protein>
<dbReference type="PROSITE" id="PS50297">
    <property type="entry name" value="ANK_REP_REGION"/>
    <property type="match status" value="1"/>
</dbReference>
<comment type="caution">
    <text evidence="4">The sequence shown here is derived from an EMBL/GenBank/DDBJ whole genome shotgun (WGS) entry which is preliminary data.</text>
</comment>
<dbReference type="Gene3D" id="1.25.40.20">
    <property type="entry name" value="Ankyrin repeat-containing domain"/>
    <property type="match status" value="1"/>
</dbReference>
<evidence type="ECO:0000313" key="4">
    <source>
        <dbReference type="EMBL" id="KAG5530377.1"/>
    </source>
</evidence>
<dbReference type="InterPro" id="IPR036770">
    <property type="entry name" value="Ankyrin_rpt-contain_sf"/>
</dbReference>
<dbReference type="InterPro" id="IPR002110">
    <property type="entry name" value="Ankyrin_rpt"/>
</dbReference>
<feature type="repeat" description="ANK" evidence="3">
    <location>
        <begin position="38"/>
        <end position="61"/>
    </location>
</feature>
<keyword evidence="5" id="KW-1185">Reference proteome</keyword>
<keyword evidence="1" id="KW-0677">Repeat</keyword>
<evidence type="ECO:0000256" key="3">
    <source>
        <dbReference type="PROSITE-ProRule" id="PRU00023"/>
    </source>
</evidence>